<gene>
    <name evidence="26" type="ORF">C6P64_17355</name>
</gene>
<evidence type="ECO:0000256" key="3">
    <source>
        <dbReference type="ARBA" id="ARBA00012438"/>
    </source>
</evidence>
<evidence type="ECO:0000256" key="6">
    <source>
        <dbReference type="ARBA" id="ARBA00022679"/>
    </source>
</evidence>
<dbReference type="Gene3D" id="1.10.287.130">
    <property type="match status" value="1"/>
</dbReference>
<proteinExistence type="predicted"/>
<feature type="transmembrane region" description="Helical" evidence="22">
    <location>
        <begin position="341"/>
        <end position="364"/>
    </location>
</feature>
<dbReference type="CDD" id="cd00082">
    <property type="entry name" value="HisKA"/>
    <property type="match status" value="1"/>
</dbReference>
<dbReference type="Gene3D" id="3.30.565.10">
    <property type="entry name" value="Histidine kinase-like ATPase, C-terminal domain"/>
    <property type="match status" value="1"/>
</dbReference>
<evidence type="ECO:0000256" key="10">
    <source>
        <dbReference type="ARBA" id="ARBA00022777"/>
    </source>
</evidence>
<dbReference type="GO" id="GO:0005886">
    <property type="term" value="C:plasma membrane"/>
    <property type="evidence" value="ECO:0007669"/>
    <property type="project" value="UniProtKB-SubCell"/>
</dbReference>
<evidence type="ECO:0000256" key="15">
    <source>
        <dbReference type="ARBA" id="ARBA00023136"/>
    </source>
</evidence>
<dbReference type="EC" id="2.7.13.3" evidence="3"/>
<keyword evidence="7 22" id="KW-0812">Transmembrane</keyword>
<dbReference type="PRINTS" id="PR00344">
    <property type="entry name" value="BCTRLSENSOR"/>
</dbReference>
<protein>
    <recommendedName>
        <fullName evidence="18">Sensory/regulatory protein RpfC</fullName>
        <ecNumber evidence="3">2.7.13.3</ecNumber>
    </recommendedName>
    <alternativeName>
        <fullName evidence="19">Virulence sensor protein BvgS</fullName>
    </alternativeName>
</protein>
<keyword evidence="14" id="KW-0843">Virulence</keyword>
<evidence type="ECO:0000259" key="23">
    <source>
        <dbReference type="PROSITE" id="PS50109"/>
    </source>
</evidence>
<dbReference type="InterPro" id="IPR004358">
    <property type="entry name" value="Sig_transdc_His_kin-like_C"/>
</dbReference>
<feature type="domain" description="HPt" evidence="25">
    <location>
        <begin position="957"/>
        <end position="1058"/>
    </location>
</feature>
<evidence type="ECO:0000256" key="7">
    <source>
        <dbReference type="ARBA" id="ARBA00022692"/>
    </source>
</evidence>
<dbReference type="InterPro" id="IPR003661">
    <property type="entry name" value="HisK_dim/P_dom"/>
</dbReference>
<keyword evidence="13" id="KW-0902">Two-component regulatory system</keyword>
<dbReference type="SMART" id="SM00073">
    <property type="entry name" value="HPT"/>
    <property type="match status" value="1"/>
</dbReference>
<dbReference type="PROSITE" id="PS50110">
    <property type="entry name" value="RESPONSE_REGULATORY"/>
    <property type="match status" value="2"/>
</dbReference>
<feature type="modified residue" description="4-aspartylphosphate" evidence="21">
    <location>
        <position position="704"/>
    </location>
</feature>
<dbReference type="InterPro" id="IPR011006">
    <property type="entry name" value="CheY-like_superfamily"/>
</dbReference>
<dbReference type="GO" id="GO:0000155">
    <property type="term" value="F:phosphorelay sensor kinase activity"/>
    <property type="evidence" value="ECO:0007669"/>
    <property type="project" value="InterPro"/>
</dbReference>
<sequence length="1129" mass="124307">MDTPSPVQDTGRKKPHRWVRLSRRKRWLWLVLILAAISLWSSLSWLIAKRYTNQMLDQTYRHQKQVAQQQLEVLNGSLHDALTTLGGIARILARDAQVERGLGFFGPEVAPAADTAANRRLRWEQDPALRRLGDYLASYAESLQIDAIWVLNAAGDCIASSNSGQAGSFVGSNYSDRHYFRDIQGTTFKLGQQYAVGRISRVPGFYVAHPVVVDGRFLGAVVTKTDIVERSRWTRNENIFVADANGAIVLAKDDSLEFRFLPGRLGPSLPQPGLALEYRQTRFDPLDITPWGELGLPDLVRLDDRPTPYLLLDGSRRSDSFSTHLLQPMPDIRQLEGQRPVLFALLAMAGDLLILALAALTLYLRSLVREREVALQAKQELAALVEHRTAELRVAKEAAEQSTRAKATFLANMSHEIRTPLNAINGMTLLTLKTELSQRQRDYLHKIQTSSQHLLGIINDILDFSKIESGNFGIEHIEFELDAVLDHIADLFGERAAAKGLELLIEVAKEVPRYLRGDPLRIEQVLINYTNNALKFTESGQIAIRISVAESSEAGLLLHVAVSDTGIGLDETQCGKLFQSFQQADSSTARQYGGTGLGLAISKRLAELMGGAVGVSSRLGQGSTFWFTSRLGVAPAKPARQPPPDWQGMSVLVVDDIEAASQLAASLLQRLGLAVSQQGNGLAALSALKAADQQGQPYRLVMLDWQMPELDGIETARRIAQLDLHQRPDCVLLSGQCPDSWPEIAQQAGLADHLDKPVRPKALFDLLQRVLNAAGQPRQAGQHGESEPDMRSLKRARVLLVEDNPINQEVGMAFLHEAGLEVELATDGAVALSMVEQRHYDLVLMDMQMPVMDGLMATRAIRQLAGMADLPIVAMTANAMAGDREICLEAGMNDHIAKPIDPRLLQAKLLQWIKPDPRRTAPVHQASNDEPVAASADPLGAIEGLDLTLGLSQVGGRQSLYRSLLQQFIADQADACTRIEAEIEASHWEEAKRAAHTLKGLSAQIGALTLRETAAQLEQALQQHEASERLQALLTAVADLLGRLVRSISDGLALARQSEAEPEFEIDRWSALQARLIALLEVDDASSVQLFEDHRALARTALGQQFTLVDEAIRHYEFQRALQALRQSA</sequence>
<dbReference type="InterPro" id="IPR001789">
    <property type="entry name" value="Sig_transdc_resp-reg_receiver"/>
</dbReference>
<dbReference type="CDD" id="cd16922">
    <property type="entry name" value="HATPase_EvgS-ArcB-TorS-like"/>
    <property type="match status" value="1"/>
</dbReference>
<dbReference type="SUPFAM" id="SSF52172">
    <property type="entry name" value="CheY-like"/>
    <property type="match status" value="2"/>
</dbReference>
<evidence type="ECO:0000256" key="11">
    <source>
        <dbReference type="ARBA" id="ARBA00022840"/>
    </source>
</evidence>
<dbReference type="CDD" id="cd17546">
    <property type="entry name" value="REC_hyHK_CKI1_RcsC-like"/>
    <property type="match status" value="2"/>
</dbReference>
<accession>A0A2S9K0J4</accession>
<feature type="domain" description="Histidine kinase" evidence="23">
    <location>
        <begin position="412"/>
        <end position="633"/>
    </location>
</feature>
<dbReference type="Pfam" id="PF00512">
    <property type="entry name" value="HisKA"/>
    <property type="match status" value="1"/>
</dbReference>
<evidence type="ECO:0000259" key="24">
    <source>
        <dbReference type="PROSITE" id="PS50110"/>
    </source>
</evidence>
<keyword evidence="4" id="KW-1003">Cell membrane</keyword>
<dbReference type="PROSITE" id="PS50894">
    <property type="entry name" value="HPT"/>
    <property type="match status" value="1"/>
</dbReference>
<dbReference type="AlphaFoldDB" id="A0A2S9K0J4"/>
<evidence type="ECO:0000256" key="2">
    <source>
        <dbReference type="ARBA" id="ARBA00004651"/>
    </source>
</evidence>
<dbReference type="CDD" id="cd00088">
    <property type="entry name" value="HPT"/>
    <property type="match status" value="1"/>
</dbReference>
<evidence type="ECO:0000256" key="13">
    <source>
        <dbReference type="ARBA" id="ARBA00023012"/>
    </source>
</evidence>
<dbReference type="InterPro" id="IPR036641">
    <property type="entry name" value="HPT_dom_sf"/>
</dbReference>
<feature type="domain" description="Response regulatory" evidence="24">
    <location>
        <begin position="650"/>
        <end position="771"/>
    </location>
</feature>
<organism evidence="26 27">
    <name type="scientific">Malikia granosa</name>
    <dbReference type="NCBI Taxonomy" id="263067"/>
    <lineage>
        <taxon>Bacteria</taxon>
        <taxon>Pseudomonadati</taxon>
        <taxon>Pseudomonadota</taxon>
        <taxon>Betaproteobacteria</taxon>
        <taxon>Burkholderiales</taxon>
        <taxon>Comamonadaceae</taxon>
        <taxon>Malikia</taxon>
    </lineage>
</organism>
<comment type="catalytic activity">
    <reaction evidence="1">
        <text>ATP + protein L-histidine = ADP + protein N-phospho-L-histidine.</text>
        <dbReference type="EC" id="2.7.13.3"/>
    </reaction>
</comment>
<keyword evidence="10" id="KW-0418">Kinase</keyword>
<keyword evidence="6" id="KW-0808">Transferase</keyword>
<evidence type="ECO:0000256" key="21">
    <source>
        <dbReference type="PROSITE-ProRule" id="PRU00169"/>
    </source>
</evidence>
<dbReference type="OrthoDB" id="5290456at2"/>
<dbReference type="Gene3D" id="3.40.50.2300">
    <property type="match status" value="2"/>
</dbReference>
<comment type="function">
    <text evidence="16">Member of the two-component regulatory system BvgS/BvgA. Phosphorylates BvgA via a four-step phosphorelay in response to environmental signals.</text>
</comment>
<keyword evidence="15 22" id="KW-0472">Membrane</keyword>
<evidence type="ECO:0000313" key="26">
    <source>
        <dbReference type="EMBL" id="PRD63887.1"/>
    </source>
</evidence>
<dbReference type="PANTHER" id="PTHR45339">
    <property type="entry name" value="HYBRID SIGNAL TRANSDUCTION HISTIDINE KINASE J"/>
    <property type="match status" value="1"/>
</dbReference>
<dbReference type="PANTHER" id="PTHR45339:SF1">
    <property type="entry name" value="HYBRID SIGNAL TRANSDUCTION HISTIDINE KINASE J"/>
    <property type="match status" value="1"/>
</dbReference>
<comment type="subcellular location">
    <subcellularLocation>
        <location evidence="2">Cell membrane</location>
        <topology evidence="2">Multi-pass membrane protein</topology>
    </subcellularLocation>
</comment>
<dbReference type="Pfam" id="PF00072">
    <property type="entry name" value="Response_reg"/>
    <property type="match status" value="2"/>
</dbReference>
<feature type="modified residue" description="Phosphohistidine" evidence="20">
    <location>
        <position position="996"/>
    </location>
</feature>
<dbReference type="Pfam" id="PF01627">
    <property type="entry name" value="Hpt"/>
    <property type="match status" value="1"/>
</dbReference>
<evidence type="ECO:0000256" key="19">
    <source>
        <dbReference type="ARBA" id="ARBA00070152"/>
    </source>
</evidence>
<evidence type="ECO:0000256" key="4">
    <source>
        <dbReference type="ARBA" id="ARBA00022475"/>
    </source>
</evidence>
<dbReference type="InterPro" id="IPR036890">
    <property type="entry name" value="HATPase_C_sf"/>
</dbReference>
<keyword evidence="8" id="KW-0732">Signal</keyword>
<keyword evidence="5 21" id="KW-0597">Phosphoprotein</keyword>
<keyword evidence="27" id="KW-1185">Reference proteome</keyword>
<dbReference type="SMART" id="SM00448">
    <property type="entry name" value="REC"/>
    <property type="match status" value="2"/>
</dbReference>
<dbReference type="SMART" id="SM00387">
    <property type="entry name" value="HATPase_c"/>
    <property type="match status" value="1"/>
</dbReference>
<dbReference type="CDD" id="cd12914">
    <property type="entry name" value="PDC1_DGC_like"/>
    <property type="match status" value="1"/>
</dbReference>
<evidence type="ECO:0000256" key="16">
    <source>
        <dbReference type="ARBA" id="ARBA00058004"/>
    </source>
</evidence>
<dbReference type="FunFam" id="1.10.287.130:FF:000002">
    <property type="entry name" value="Two-component osmosensing histidine kinase"/>
    <property type="match status" value="1"/>
</dbReference>
<dbReference type="EMBL" id="PVLQ01000121">
    <property type="protein sequence ID" value="PRD63887.1"/>
    <property type="molecule type" value="Genomic_DNA"/>
</dbReference>
<evidence type="ECO:0000256" key="18">
    <source>
        <dbReference type="ARBA" id="ARBA00068150"/>
    </source>
</evidence>
<dbReference type="InterPro" id="IPR008207">
    <property type="entry name" value="Sig_transdc_His_kin_Hpt_dom"/>
</dbReference>
<reference evidence="26 27" key="1">
    <citation type="submission" date="2018-03" db="EMBL/GenBank/DDBJ databases">
        <title>Comparative genomics illustrates the genes involved in a hyperalkaliphilic mechanisms of Serpentinomonas isolated from highly-alkaline calcium-rich serpentinized springs.</title>
        <authorList>
            <person name="Suzuki S."/>
            <person name="Ishii S."/>
            <person name="Walworth N."/>
            <person name="Bird L."/>
            <person name="Kuenen J.G."/>
            <person name="Nealson K.H."/>
        </authorList>
    </citation>
    <scope>NUCLEOTIDE SEQUENCE [LARGE SCALE GENOMIC DNA]</scope>
    <source>
        <strain evidence="26 27">P1</strain>
    </source>
</reference>
<evidence type="ECO:0000256" key="1">
    <source>
        <dbReference type="ARBA" id="ARBA00000085"/>
    </source>
</evidence>
<dbReference type="SUPFAM" id="SSF47226">
    <property type="entry name" value="Histidine-containing phosphotransfer domain, HPT domain"/>
    <property type="match status" value="1"/>
</dbReference>
<evidence type="ECO:0000256" key="9">
    <source>
        <dbReference type="ARBA" id="ARBA00022741"/>
    </source>
</evidence>
<name>A0A2S9K0J4_9BURK</name>
<evidence type="ECO:0000256" key="14">
    <source>
        <dbReference type="ARBA" id="ARBA00023026"/>
    </source>
</evidence>
<feature type="transmembrane region" description="Helical" evidence="22">
    <location>
        <begin position="27"/>
        <end position="48"/>
    </location>
</feature>
<feature type="modified residue" description="4-aspartylphosphate" evidence="21">
    <location>
        <position position="846"/>
    </location>
</feature>
<evidence type="ECO:0000259" key="25">
    <source>
        <dbReference type="PROSITE" id="PS50894"/>
    </source>
</evidence>
<evidence type="ECO:0000256" key="17">
    <source>
        <dbReference type="ARBA" id="ARBA00064003"/>
    </source>
</evidence>
<evidence type="ECO:0000256" key="22">
    <source>
        <dbReference type="SAM" id="Phobius"/>
    </source>
</evidence>
<comment type="caution">
    <text evidence="26">The sequence shown here is derived from an EMBL/GenBank/DDBJ whole genome shotgun (WGS) entry which is preliminary data.</text>
</comment>
<evidence type="ECO:0000313" key="27">
    <source>
        <dbReference type="Proteomes" id="UP000238589"/>
    </source>
</evidence>
<evidence type="ECO:0000256" key="20">
    <source>
        <dbReference type="PROSITE-ProRule" id="PRU00110"/>
    </source>
</evidence>
<keyword evidence="12 22" id="KW-1133">Transmembrane helix</keyword>
<dbReference type="InterPro" id="IPR003594">
    <property type="entry name" value="HATPase_dom"/>
</dbReference>
<evidence type="ECO:0000256" key="12">
    <source>
        <dbReference type="ARBA" id="ARBA00022989"/>
    </source>
</evidence>
<dbReference type="FunFam" id="3.30.565.10:FF:000010">
    <property type="entry name" value="Sensor histidine kinase RcsC"/>
    <property type="match status" value="1"/>
</dbReference>
<dbReference type="InterPro" id="IPR036097">
    <property type="entry name" value="HisK_dim/P_sf"/>
</dbReference>
<dbReference type="SMART" id="SM00388">
    <property type="entry name" value="HisKA"/>
    <property type="match status" value="1"/>
</dbReference>
<dbReference type="SUPFAM" id="SSF47384">
    <property type="entry name" value="Homodimeric domain of signal transducing histidine kinase"/>
    <property type="match status" value="1"/>
</dbReference>
<dbReference type="Gene3D" id="1.20.120.160">
    <property type="entry name" value="HPT domain"/>
    <property type="match status" value="1"/>
</dbReference>
<dbReference type="GO" id="GO:0005524">
    <property type="term" value="F:ATP binding"/>
    <property type="evidence" value="ECO:0007669"/>
    <property type="project" value="UniProtKB-KW"/>
</dbReference>
<keyword evidence="9" id="KW-0547">Nucleotide-binding</keyword>
<feature type="domain" description="Response regulatory" evidence="24">
    <location>
        <begin position="797"/>
        <end position="913"/>
    </location>
</feature>
<dbReference type="Gene3D" id="3.30.450.20">
    <property type="entry name" value="PAS domain"/>
    <property type="match status" value="1"/>
</dbReference>
<dbReference type="Proteomes" id="UP000238589">
    <property type="component" value="Unassembled WGS sequence"/>
</dbReference>
<dbReference type="InterPro" id="IPR005467">
    <property type="entry name" value="His_kinase_dom"/>
</dbReference>
<evidence type="ECO:0000256" key="8">
    <source>
        <dbReference type="ARBA" id="ARBA00022729"/>
    </source>
</evidence>
<dbReference type="Pfam" id="PF02518">
    <property type="entry name" value="HATPase_c"/>
    <property type="match status" value="1"/>
</dbReference>
<dbReference type="PROSITE" id="PS50109">
    <property type="entry name" value="HIS_KIN"/>
    <property type="match status" value="1"/>
</dbReference>
<comment type="subunit">
    <text evidence="17">At low DSF concentrations, interacts with RpfF.</text>
</comment>
<dbReference type="SUPFAM" id="SSF55874">
    <property type="entry name" value="ATPase domain of HSP90 chaperone/DNA topoisomerase II/histidine kinase"/>
    <property type="match status" value="1"/>
</dbReference>
<evidence type="ECO:0000256" key="5">
    <source>
        <dbReference type="ARBA" id="ARBA00022553"/>
    </source>
</evidence>
<keyword evidence="11" id="KW-0067">ATP-binding</keyword>